<feature type="transmembrane region" description="Helical" evidence="12">
    <location>
        <begin position="55"/>
        <end position="72"/>
    </location>
</feature>
<evidence type="ECO:0000256" key="13">
    <source>
        <dbReference type="SAM" id="MobiDB-lite"/>
    </source>
</evidence>
<organism evidence="14 15">
    <name type="scientific">Qipengyuania gelatinilytica</name>
    <dbReference type="NCBI Taxonomy" id="2867231"/>
    <lineage>
        <taxon>Bacteria</taxon>
        <taxon>Pseudomonadati</taxon>
        <taxon>Pseudomonadota</taxon>
        <taxon>Alphaproteobacteria</taxon>
        <taxon>Sphingomonadales</taxon>
        <taxon>Erythrobacteraceae</taxon>
        <taxon>Qipengyuania</taxon>
    </lineage>
</organism>
<sequence length="121" mass="11834">MFLFFTVLQAIVAAALVAVILMQRSEGGGLGIGGSPNGMMSARGAADFLTRSTKWLAVAFVVLSIVLAAMAVEGAGGTVETTLGGDTEAAPAADYDPLGGAPAAPAGGAEPATPSDDPLAN</sequence>
<dbReference type="Proteomes" id="UP000824321">
    <property type="component" value="Chromosome"/>
</dbReference>
<comment type="function">
    <text evidence="11 12">Involved in protein export. Participates in an early event of protein translocation.</text>
</comment>
<keyword evidence="10 12" id="KW-0472">Membrane</keyword>
<evidence type="ECO:0000256" key="9">
    <source>
        <dbReference type="ARBA" id="ARBA00023010"/>
    </source>
</evidence>
<proteinExistence type="inferred from homology"/>
<dbReference type="RefSeq" id="WP_221431122.1">
    <property type="nucleotide sequence ID" value="NZ_CP081294.1"/>
</dbReference>
<dbReference type="Pfam" id="PF03840">
    <property type="entry name" value="SecG"/>
    <property type="match status" value="1"/>
</dbReference>
<keyword evidence="5 12" id="KW-1003">Cell membrane</keyword>
<evidence type="ECO:0000256" key="7">
    <source>
        <dbReference type="ARBA" id="ARBA00022927"/>
    </source>
</evidence>
<dbReference type="InterPro" id="IPR004692">
    <property type="entry name" value="SecG"/>
</dbReference>
<comment type="similarity">
    <text evidence="2 12">Belongs to the SecG family.</text>
</comment>
<evidence type="ECO:0000256" key="4">
    <source>
        <dbReference type="ARBA" id="ARBA00022448"/>
    </source>
</evidence>
<keyword evidence="9 12" id="KW-0811">Translocation</keyword>
<reference evidence="14 15" key="1">
    <citation type="submission" date="2021-08" db="EMBL/GenBank/DDBJ databases">
        <title>Comparative Genomics Analysis of the Genus Qipengyuania Reveals Extensive Genetic Diversity and Metabolic Versatility, Including the Description of Fifteen Novel Species.</title>
        <authorList>
            <person name="Liu Y."/>
        </authorList>
    </citation>
    <scope>NUCLEOTIDE SEQUENCE [LARGE SCALE GENOMIC DNA]</scope>
    <source>
        <strain evidence="14 15">1NDH1</strain>
    </source>
</reference>
<dbReference type="NCBIfam" id="TIGR00810">
    <property type="entry name" value="secG"/>
    <property type="match status" value="1"/>
</dbReference>
<feature type="region of interest" description="Disordered" evidence="13">
    <location>
        <begin position="80"/>
        <end position="121"/>
    </location>
</feature>
<evidence type="ECO:0000256" key="8">
    <source>
        <dbReference type="ARBA" id="ARBA00022989"/>
    </source>
</evidence>
<comment type="caution">
    <text evidence="12">Lacks conserved residue(s) required for the propagation of feature annotation.</text>
</comment>
<evidence type="ECO:0000256" key="11">
    <source>
        <dbReference type="ARBA" id="ARBA00025182"/>
    </source>
</evidence>
<feature type="compositionally biased region" description="Low complexity" evidence="13">
    <location>
        <begin position="89"/>
        <end position="114"/>
    </location>
</feature>
<gene>
    <name evidence="14" type="primary">secG</name>
    <name evidence="14" type="ORF">K3136_01240</name>
</gene>
<comment type="subcellular location">
    <subcellularLocation>
        <location evidence="1 12">Cell membrane</location>
        <topology evidence="1 12">Multi-pass membrane protein</topology>
    </subcellularLocation>
</comment>
<evidence type="ECO:0000256" key="6">
    <source>
        <dbReference type="ARBA" id="ARBA00022692"/>
    </source>
</evidence>
<protein>
    <recommendedName>
        <fullName evidence="3 12">Protein-export membrane protein SecG</fullName>
    </recommendedName>
</protein>
<keyword evidence="7 12" id="KW-0653">Protein transport</keyword>
<accession>A0ABX9A643</accession>
<dbReference type="EMBL" id="CP081294">
    <property type="protein sequence ID" value="QZD95383.1"/>
    <property type="molecule type" value="Genomic_DNA"/>
</dbReference>
<evidence type="ECO:0000313" key="15">
    <source>
        <dbReference type="Proteomes" id="UP000824321"/>
    </source>
</evidence>
<evidence type="ECO:0000256" key="10">
    <source>
        <dbReference type="ARBA" id="ARBA00023136"/>
    </source>
</evidence>
<dbReference type="PANTHER" id="PTHR34182:SF1">
    <property type="entry name" value="PROTEIN-EXPORT MEMBRANE PROTEIN SECG"/>
    <property type="match status" value="1"/>
</dbReference>
<evidence type="ECO:0000256" key="3">
    <source>
        <dbReference type="ARBA" id="ARBA00017876"/>
    </source>
</evidence>
<name>A0ABX9A643_9SPHN</name>
<keyword evidence="15" id="KW-1185">Reference proteome</keyword>
<evidence type="ECO:0000313" key="14">
    <source>
        <dbReference type="EMBL" id="QZD95383.1"/>
    </source>
</evidence>
<keyword evidence="6 12" id="KW-0812">Transmembrane</keyword>
<evidence type="ECO:0000256" key="2">
    <source>
        <dbReference type="ARBA" id="ARBA00008445"/>
    </source>
</evidence>
<keyword evidence="8 12" id="KW-1133">Transmembrane helix</keyword>
<evidence type="ECO:0000256" key="12">
    <source>
        <dbReference type="RuleBase" id="RU365087"/>
    </source>
</evidence>
<keyword evidence="4 12" id="KW-0813">Transport</keyword>
<evidence type="ECO:0000256" key="1">
    <source>
        <dbReference type="ARBA" id="ARBA00004651"/>
    </source>
</evidence>
<dbReference type="PRINTS" id="PR01651">
    <property type="entry name" value="SECGEXPORT"/>
</dbReference>
<dbReference type="PANTHER" id="PTHR34182">
    <property type="entry name" value="PROTEIN-EXPORT MEMBRANE PROTEIN SECG"/>
    <property type="match status" value="1"/>
</dbReference>
<evidence type="ECO:0000256" key="5">
    <source>
        <dbReference type="ARBA" id="ARBA00022475"/>
    </source>
</evidence>